<evidence type="ECO:0000313" key="1">
    <source>
        <dbReference type="EMBL" id="WEA58295.1"/>
    </source>
</evidence>
<dbReference type="AlphaFoldDB" id="A0ABD7X988"/>
<evidence type="ECO:0000313" key="2">
    <source>
        <dbReference type="Proteomes" id="UP001214131"/>
    </source>
</evidence>
<gene>
    <name evidence="1" type="ORF">PWB86_09815</name>
</gene>
<dbReference type="Proteomes" id="UP001214131">
    <property type="component" value="Plasmid unnamed3"/>
</dbReference>
<geneLocation type="plasmid" evidence="1 2">
    <name>unnamed3</name>
</geneLocation>
<keyword evidence="1" id="KW-0614">Plasmid</keyword>
<protein>
    <submittedName>
        <fullName evidence="1">Uncharacterized protein</fullName>
    </submittedName>
</protein>
<organism evidence="1 2">
    <name type="scientific">Pediococcus pentosaceus</name>
    <dbReference type="NCBI Taxonomy" id="1255"/>
    <lineage>
        <taxon>Bacteria</taxon>
        <taxon>Bacillati</taxon>
        <taxon>Bacillota</taxon>
        <taxon>Bacilli</taxon>
        <taxon>Lactobacillales</taxon>
        <taxon>Lactobacillaceae</taxon>
        <taxon>Pediococcus</taxon>
    </lineage>
</organism>
<accession>A0ABD7X988</accession>
<name>A0ABD7X988_PEDPE</name>
<sequence>MAGTDIIDELDAALPDLRLRLQVFLEGESMKDVDEEDISILFPKPVVACYHLIKEVI</sequence>
<dbReference type="RefSeq" id="WP_275000742.1">
    <property type="nucleotide sequence ID" value="NZ_CP118742.1"/>
</dbReference>
<proteinExistence type="predicted"/>
<reference evidence="1 2" key="1">
    <citation type="submission" date="2023-02" db="EMBL/GenBank/DDBJ databases">
        <title>Comparative genomics and fermentation flavor characterization of five lactic acid bacteria reveal flavor biosynthesis metabolic pathways in fermented muskmelon puree.</title>
        <authorList>
            <person name="Yuan L."/>
            <person name="Li M."/>
            <person name="Xu X."/>
            <person name="Lao F."/>
            <person name="Wu J."/>
        </authorList>
    </citation>
    <scope>NUCLEOTIDE SEQUENCE [LARGE SCALE GENOMIC DNA]</scope>
    <source>
        <strain evidence="1 2">Ca-4</strain>
        <plasmid evidence="1 2">unnamed3</plasmid>
    </source>
</reference>
<dbReference type="EMBL" id="CP118742">
    <property type="protein sequence ID" value="WEA58295.1"/>
    <property type="molecule type" value="Genomic_DNA"/>
</dbReference>